<gene>
    <name evidence="1" type="primary">110679266</name>
</gene>
<evidence type="ECO:0000313" key="2">
    <source>
        <dbReference type="Proteomes" id="UP000008820"/>
    </source>
</evidence>
<dbReference type="EnsemblMetazoa" id="AAEL024072-RA">
    <property type="protein sequence ID" value="AAEL024072-PA"/>
    <property type="gene ID" value="AAEL024072"/>
</dbReference>
<protein>
    <submittedName>
        <fullName evidence="1">Uncharacterized protein</fullName>
    </submittedName>
</protein>
<dbReference type="InParanoid" id="A0A6I8U210"/>
<organism evidence="1 2">
    <name type="scientific">Aedes aegypti</name>
    <name type="common">Yellowfever mosquito</name>
    <name type="synonym">Culex aegypti</name>
    <dbReference type="NCBI Taxonomy" id="7159"/>
    <lineage>
        <taxon>Eukaryota</taxon>
        <taxon>Metazoa</taxon>
        <taxon>Ecdysozoa</taxon>
        <taxon>Arthropoda</taxon>
        <taxon>Hexapoda</taxon>
        <taxon>Insecta</taxon>
        <taxon>Pterygota</taxon>
        <taxon>Neoptera</taxon>
        <taxon>Endopterygota</taxon>
        <taxon>Diptera</taxon>
        <taxon>Nematocera</taxon>
        <taxon>Culicoidea</taxon>
        <taxon>Culicidae</taxon>
        <taxon>Culicinae</taxon>
        <taxon>Aedini</taxon>
        <taxon>Aedes</taxon>
        <taxon>Stegomyia</taxon>
    </lineage>
</organism>
<dbReference type="AlphaFoldDB" id="A0A6I8U210"/>
<keyword evidence="2" id="KW-1185">Reference proteome</keyword>
<reference evidence="1" key="2">
    <citation type="submission" date="2020-05" db="UniProtKB">
        <authorList>
            <consortium name="EnsemblMetazoa"/>
        </authorList>
    </citation>
    <scope>IDENTIFICATION</scope>
    <source>
        <strain evidence="1">LVP_AGWG</strain>
    </source>
</reference>
<sequence>MILNIYIKYNLPQQGVEHLLRMFNVISMGNIFPESFESFKNMFRNDYEMERIYFCQNCQYGYTGTPSAETRCPVTNCNAKEKDFFIAFSLEQQIRETVLKYSEQINNYEKNIIENDICDINRGTLAQATISREDGQFITLSANEDSAAPYKSTTKKPLYPLFLTVNNLPPQLRFDKNNLMLAALWFNTGKPDMVLFHKHFIQQTRRLRKGIKIGSEHYKILVLQDCLDSVGRCEVFCSKQFNGTFGCTMCLHSGKSINNQIRYPYQRSRLRDDSSTRKLMLEVHNSETQKPMLGIKGLSVLTGVPDFDIIRGLPPDYMHLVNLGLMKLIWELLLEGDAENKSKPYHIGKHKVLIEQRLQSIRLPSCFPRRIRSISEHAKFKASEWETLLFHCIYPCFNDLLPNKYMHHLMLLSSSIFQLLEFKISRITISSCEKKLDLFVKDFEKHYGTKNMVYNVHLTSHLAQTVRNLGALWNSSLYPYENGNSMLIGFQTSKNHPVLQVSQKFLLNRICRFGEVKNSLAKDWISKVWSPIHQKIEFSQHNLSILPDHVDVSTELKRVEFCDIGKYHYKGIRICSKDVCKNFKYDDSFIHVNGDFLNIDRLLIDKNKNAYVLGTILKTTKIFENMFMYELSNTQKLSSINDTLRLCVNVEIVMDGEPKDTLKYVSLCKSKTQID</sequence>
<dbReference type="OrthoDB" id="7761718at2759"/>
<accession>A0A6I8U210</accession>
<dbReference type="PANTHER" id="PTHR46579">
    <property type="entry name" value="F5/8 TYPE C DOMAIN-CONTAINING PROTEIN-RELATED"/>
    <property type="match status" value="1"/>
</dbReference>
<reference evidence="1 2" key="1">
    <citation type="submission" date="2017-06" db="EMBL/GenBank/DDBJ databases">
        <title>Aedes aegypti genome working group (AGWG) sequencing and assembly.</title>
        <authorList>
            <consortium name="Aedes aegypti Genome Working Group (AGWG)"/>
            <person name="Matthews B.J."/>
        </authorList>
    </citation>
    <scope>NUCLEOTIDE SEQUENCE [LARGE SCALE GENOMIC DNA]</scope>
    <source>
        <strain evidence="1 2">LVP_AGWG</strain>
    </source>
</reference>
<name>A0A6I8U210_AEDAE</name>
<evidence type="ECO:0000313" key="1">
    <source>
        <dbReference type="EnsemblMetazoa" id="AAEL024072-PA"/>
    </source>
</evidence>
<dbReference type="Proteomes" id="UP000008820">
    <property type="component" value="Chromosome 3"/>
</dbReference>
<proteinExistence type="predicted"/>
<dbReference type="PANTHER" id="PTHR46579:SF1">
    <property type="entry name" value="F5_8 TYPE C DOMAIN-CONTAINING PROTEIN"/>
    <property type="match status" value="1"/>
</dbReference>